<evidence type="ECO:0000256" key="2">
    <source>
        <dbReference type="ARBA" id="ARBA00022525"/>
    </source>
</evidence>
<keyword evidence="3" id="KW-0732">Signal</keyword>
<organism evidence="5 6">
    <name type="scientific">Tanacetum coccineum</name>
    <dbReference type="NCBI Taxonomy" id="301880"/>
    <lineage>
        <taxon>Eukaryota</taxon>
        <taxon>Viridiplantae</taxon>
        <taxon>Streptophyta</taxon>
        <taxon>Embryophyta</taxon>
        <taxon>Tracheophyta</taxon>
        <taxon>Spermatophyta</taxon>
        <taxon>Magnoliopsida</taxon>
        <taxon>eudicotyledons</taxon>
        <taxon>Gunneridae</taxon>
        <taxon>Pentapetalae</taxon>
        <taxon>asterids</taxon>
        <taxon>campanulids</taxon>
        <taxon>Asterales</taxon>
        <taxon>Asteraceae</taxon>
        <taxon>Asteroideae</taxon>
        <taxon>Anthemideae</taxon>
        <taxon>Anthemidinae</taxon>
        <taxon>Tanacetum</taxon>
    </lineage>
</organism>
<dbReference type="Proteomes" id="UP001151760">
    <property type="component" value="Unassembled WGS sequence"/>
</dbReference>
<evidence type="ECO:0000256" key="1">
    <source>
        <dbReference type="ARBA" id="ARBA00004613"/>
    </source>
</evidence>
<reference evidence="5" key="2">
    <citation type="submission" date="2022-01" db="EMBL/GenBank/DDBJ databases">
        <authorList>
            <person name="Yamashiro T."/>
            <person name="Shiraishi A."/>
            <person name="Satake H."/>
            <person name="Nakayama K."/>
        </authorList>
    </citation>
    <scope>NUCLEOTIDE SEQUENCE</scope>
</reference>
<evidence type="ECO:0000313" key="5">
    <source>
        <dbReference type="EMBL" id="GJT80191.1"/>
    </source>
</evidence>
<name>A0ABQ5GX17_9ASTR</name>
<dbReference type="Pfam" id="PF24517">
    <property type="entry name" value="CBM96"/>
    <property type="match status" value="1"/>
</dbReference>
<reference evidence="5" key="1">
    <citation type="journal article" date="2022" name="Int. J. Mol. Sci.">
        <title>Draft Genome of Tanacetum Coccineum: Genomic Comparison of Closely Related Tanacetum-Family Plants.</title>
        <authorList>
            <person name="Yamashiro T."/>
            <person name="Shiraishi A."/>
            <person name="Nakayama K."/>
            <person name="Satake H."/>
        </authorList>
    </citation>
    <scope>NUCLEOTIDE SEQUENCE</scope>
</reference>
<proteinExistence type="predicted"/>
<sequence length="255" mass="29540">MAYEQSSLEPALHEMTPATLSSGLVLNPPPSTPFVPPSRHEWDLVFQPVFDEFFSPSLRCHLSSCRKKLQHSCEYELWKMRWNSHIQMIELSLWEVIREWMHLSITNFLKVLRLYNCSYTAEERQQKSMGKLRCVRSFLFDMLQKLSSQLEIHVKVSHNKIVSECFLRSLSSEWNTHTIVWRNKPKIDTLSLDDLYNNMKIYELEVKGTSRSSTNTQNVAFVSSNSTNSTNGAVNTAHGATTLYALKLQLVNHQQ</sequence>
<keyword evidence="6" id="KW-1185">Reference proteome</keyword>
<evidence type="ECO:0000313" key="6">
    <source>
        <dbReference type="Proteomes" id="UP001151760"/>
    </source>
</evidence>
<comment type="subcellular location">
    <subcellularLocation>
        <location evidence="1">Secreted</location>
    </subcellularLocation>
</comment>
<accession>A0ABQ5GX17</accession>
<evidence type="ECO:0000259" key="4">
    <source>
        <dbReference type="Pfam" id="PF24517"/>
    </source>
</evidence>
<protein>
    <recommendedName>
        <fullName evidence="4">Carbohydrate-binding module family 96 domain-containing protein</fullName>
    </recommendedName>
</protein>
<feature type="domain" description="Carbohydrate-binding module family 96" evidence="4">
    <location>
        <begin position="147"/>
        <end position="240"/>
    </location>
</feature>
<evidence type="ECO:0000256" key="3">
    <source>
        <dbReference type="ARBA" id="ARBA00022729"/>
    </source>
</evidence>
<dbReference type="EMBL" id="BQNB010018968">
    <property type="protein sequence ID" value="GJT80191.1"/>
    <property type="molecule type" value="Genomic_DNA"/>
</dbReference>
<gene>
    <name evidence="5" type="ORF">Tco_1054533</name>
</gene>
<dbReference type="InterPro" id="IPR055372">
    <property type="entry name" value="CBM96"/>
</dbReference>
<comment type="caution">
    <text evidence="5">The sequence shown here is derived from an EMBL/GenBank/DDBJ whole genome shotgun (WGS) entry which is preliminary data.</text>
</comment>
<keyword evidence="2" id="KW-0964">Secreted</keyword>